<keyword evidence="1" id="KW-0175">Coiled coil</keyword>
<feature type="compositionally biased region" description="Basic and acidic residues" evidence="2">
    <location>
        <begin position="150"/>
        <end position="163"/>
    </location>
</feature>
<evidence type="ECO:0000256" key="2">
    <source>
        <dbReference type="SAM" id="MobiDB-lite"/>
    </source>
</evidence>
<dbReference type="Proteomes" id="UP001165685">
    <property type="component" value="Unassembled WGS sequence"/>
</dbReference>
<feature type="compositionally biased region" description="Basic and acidic residues" evidence="2">
    <location>
        <begin position="245"/>
        <end position="254"/>
    </location>
</feature>
<accession>A0ABT4TT21</accession>
<gene>
    <name evidence="3" type="ORF">O4U47_25255</name>
</gene>
<reference evidence="3" key="1">
    <citation type="submission" date="2023-01" db="EMBL/GenBank/DDBJ databases">
        <title>Draft genome sequence of Nocardiopsis sp. LSu2-4 isolated from halophytes.</title>
        <authorList>
            <person name="Duangmal K."/>
            <person name="Chantavorakit T."/>
        </authorList>
    </citation>
    <scope>NUCLEOTIDE SEQUENCE</scope>
    <source>
        <strain evidence="3">LSu2-4</strain>
    </source>
</reference>
<dbReference type="EMBL" id="JAQFWP010000064">
    <property type="protein sequence ID" value="MDA2807843.1"/>
    <property type="molecule type" value="Genomic_DNA"/>
</dbReference>
<name>A0ABT4TT21_9ACTN</name>
<organism evidence="3 4">
    <name type="scientific">Nocardiopsis suaedae</name>
    <dbReference type="NCBI Taxonomy" id="3018444"/>
    <lineage>
        <taxon>Bacteria</taxon>
        <taxon>Bacillati</taxon>
        <taxon>Actinomycetota</taxon>
        <taxon>Actinomycetes</taxon>
        <taxon>Streptosporangiales</taxon>
        <taxon>Nocardiopsidaceae</taxon>
        <taxon>Nocardiopsis</taxon>
    </lineage>
</organism>
<evidence type="ECO:0000256" key="1">
    <source>
        <dbReference type="SAM" id="Coils"/>
    </source>
</evidence>
<evidence type="ECO:0000313" key="3">
    <source>
        <dbReference type="EMBL" id="MDA2807843.1"/>
    </source>
</evidence>
<feature type="region of interest" description="Disordered" evidence="2">
    <location>
        <begin position="98"/>
        <end position="254"/>
    </location>
</feature>
<dbReference type="RefSeq" id="WP_270680465.1">
    <property type="nucleotide sequence ID" value="NZ_JAQFWP010000064.1"/>
</dbReference>
<feature type="compositionally biased region" description="Gly residues" evidence="2">
    <location>
        <begin position="200"/>
        <end position="211"/>
    </location>
</feature>
<proteinExistence type="predicted"/>
<evidence type="ECO:0000313" key="4">
    <source>
        <dbReference type="Proteomes" id="UP001165685"/>
    </source>
</evidence>
<feature type="coiled-coil region" evidence="1">
    <location>
        <begin position="35"/>
        <end position="97"/>
    </location>
</feature>
<protein>
    <submittedName>
        <fullName evidence="3">Uncharacterized protein</fullName>
    </submittedName>
</protein>
<sequence>MWFVGTGRAGAAHADGVAARLRKAESDERSCQDVLGDYDRAHRELEERVERLEAELAEARREKLEAFARWWNCREDRDRARHVARRLRRRLKRIHRRETARGRAAPAGAAEDGRAVDVPAQAEGPDGAVRPQRSGHPDHSGYPGGVGHPDGGDRAGEGGRAERNGPAVRWADPWSGRGRPPGADRADMDRADTAEEGANGRPGGRRAGGSGPIPSQREDAEGTGGSGGVGGDRERQRPRVGWKRANGDRRRPRE</sequence>
<comment type="caution">
    <text evidence="3">The sequence shown here is derived from an EMBL/GenBank/DDBJ whole genome shotgun (WGS) entry which is preliminary data.</text>
</comment>
<keyword evidence="4" id="KW-1185">Reference proteome</keyword>
<feature type="compositionally biased region" description="Basic and acidic residues" evidence="2">
    <location>
        <begin position="182"/>
        <end position="193"/>
    </location>
</feature>